<dbReference type="FunCoup" id="A0A420XRH6">
    <property type="interactions" value="31"/>
</dbReference>
<feature type="region of interest" description="Disordered" evidence="8">
    <location>
        <begin position="655"/>
        <end position="677"/>
    </location>
</feature>
<evidence type="ECO:0000256" key="2">
    <source>
        <dbReference type="ARBA" id="ARBA00022741"/>
    </source>
</evidence>
<keyword evidence="2" id="KW-0547">Nucleotide-binding</keyword>
<dbReference type="InterPro" id="IPR014001">
    <property type="entry name" value="Helicase_ATP-bd"/>
</dbReference>
<feature type="compositionally biased region" description="Low complexity" evidence="8">
    <location>
        <begin position="668"/>
        <end position="677"/>
    </location>
</feature>
<evidence type="ECO:0000256" key="4">
    <source>
        <dbReference type="ARBA" id="ARBA00022840"/>
    </source>
</evidence>
<dbReference type="InterPro" id="IPR027417">
    <property type="entry name" value="P-loop_NTPase"/>
</dbReference>
<dbReference type="PROSITE" id="PS51193">
    <property type="entry name" value="HELICASE_ATP_BIND_2"/>
    <property type="match status" value="1"/>
</dbReference>
<dbReference type="GO" id="GO:0016818">
    <property type="term" value="F:hydrolase activity, acting on acid anhydrides, in phosphorus-containing anhydrides"/>
    <property type="evidence" value="ECO:0007669"/>
    <property type="project" value="InterPro"/>
</dbReference>
<keyword evidence="3" id="KW-0378">Hydrolase</keyword>
<dbReference type="InterPro" id="IPR006555">
    <property type="entry name" value="ATP-dep_Helicase_C"/>
</dbReference>
<evidence type="ECO:0000256" key="5">
    <source>
        <dbReference type="ARBA" id="ARBA00038058"/>
    </source>
</evidence>
<feature type="compositionally biased region" description="Pro residues" evidence="8">
    <location>
        <begin position="655"/>
        <end position="667"/>
    </location>
</feature>
<dbReference type="RefSeq" id="WP_231121530.1">
    <property type="nucleotide sequence ID" value="NZ_RBWV01000010.1"/>
</dbReference>
<dbReference type="InParanoid" id="A0A420XRH6"/>
<comment type="cofactor">
    <cofactor evidence="1">
        <name>[4Fe-4S] cluster</name>
        <dbReference type="ChEBI" id="CHEBI:49883"/>
    </cofactor>
</comment>
<name>A0A420XRH6_9ACTN</name>
<comment type="similarity">
    <text evidence="5">Belongs to the helicase family. DinG subfamily.</text>
</comment>
<dbReference type="Pfam" id="PF13307">
    <property type="entry name" value="Helicase_C_2"/>
    <property type="match status" value="1"/>
</dbReference>
<protein>
    <recommendedName>
        <fullName evidence="6">DNA 5'-3' helicase</fullName>
        <ecNumber evidence="6">5.6.2.3</ecNumber>
    </recommendedName>
</protein>
<dbReference type="AlphaFoldDB" id="A0A420XRH6"/>
<sequence length="677" mass="70817">MAEASSTRPAAGVRETLAAAVAALGGAERPGQVRMAEAVADAMETGEHLLVQAGTGTGKSLAYLVPSLLHASAGEGPVVVATATIALQAQIVDRDLPRLVDAVAPVLGRTPSYAILKGRSNYACKARIAGAVPDDDPQALFSAPSTPLGREVTRAREWAEQTDSGDRDELVPSVSPRAWRQISVSARECVGAQKCSFGEECFAERARGRAAQADVVVTNHALLAIDAMESFEVLPQHDVCVIDEAHELVDRVTGVATDELTAGMVERAAQRAGRLVDDGVDDLMDAARELGDALDACPPGRFGASLPEQLADALVLVRDAARSCSSGLAKAKDADDGARRMARALVDTAFEVSERVLGGSAHDVCWVTVTERGPMPGRSLHVAPLSVAGLLRERLFAEKTVICTSATLELGGSFDLVARGLGLGARSTDGEQVPGTSWSGLDVGTPFDAARQGILYTAAHLPPPGRDAMPPEVLAELGDLVRAAGGRTLGLFSSMRAAREAAEVLREQLDLPILLQGDESTPELVRMFAGDAATCLFGTMSLWQGVDVPGSALQLVVIDRIPFPRPDDPLMAARKDAAGPAGFRTVYAAHAALRLAQGAGRLLRRVDDRGVVAVLDPRLATAAYSPFLRASLPPFWTTRSKDAALAALRRIDEAAPPPLPVRLPPPRAGAASAAAPA</sequence>
<dbReference type="GO" id="GO:0005524">
    <property type="term" value="F:ATP binding"/>
    <property type="evidence" value="ECO:0007669"/>
    <property type="project" value="UniProtKB-KW"/>
</dbReference>
<comment type="catalytic activity">
    <reaction evidence="7">
        <text>ATP + H2O = ADP + phosphate + H(+)</text>
        <dbReference type="Rhea" id="RHEA:13065"/>
        <dbReference type="ChEBI" id="CHEBI:15377"/>
        <dbReference type="ChEBI" id="CHEBI:15378"/>
        <dbReference type="ChEBI" id="CHEBI:30616"/>
        <dbReference type="ChEBI" id="CHEBI:43474"/>
        <dbReference type="ChEBI" id="CHEBI:456216"/>
        <dbReference type="EC" id="5.6.2.3"/>
    </reaction>
</comment>
<dbReference type="Proteomes" id="UP000281955">
    <property type="component" value="Unassembled WGS sequence"/>
</dbReference>
<dbReference type="InterPro" id="IPR011545">
    <property type="entry name" value="DEAD/DEAH_box_helicase_dom"/>
</dbReference>
<comment type="caution">
    <text evidence="10">The sequence shown here is derived from an EMBL/GenBank/DDBJ whole genome shotgun (WGS) entry which is preliminary data.</text>
</comment>
<dbReference type="EC" id="5.6.2.3" evidence="6"/>
<dbReference type="SUPFAM" id="SSF52540">
    <property type="entry name" value="P-loop containing nucleoside triphosphate hydrolases"/>
    <property type="match status" value="1"/>
</dbReference>
<evidence type="ECO:0000256" key="3">
    <source>
        <dbReference type="ARBA" id="ARBA00022801"/>
    </source>
</evidence>
<dbReference type="EMBL" id="RBWV01000010">
    <property type="protein sequence ID" value="RKS77440.1"/>
    <property type="molecule type" value="Genomic_DNA"/>
</dbReference>
<dbReference type="InterPro" id="IPR045028">
    <property type="entry name" value="DinG/Rad3-like"/>
</dbReference>
<dbReference type="SMART" id="SM00491">
    <property type="entry name" value="HELICc2"/>
    <property type="match status" value="1"/>
</dbReference>
<keyword evidence="10" id="KW-0347">Helicase</keyword>
<dbReference type="Gene3D" id="3.40.50.300">
    <property type="entry name" value="P-loop containing nucleotide triphosphate hydrolases"/>
    <property type="match status" value="2"/>
</dbReference>
<reference evidence="10 11" key="1">
    <citation type="submission" date="2018-10" db="EMBL/GenBank/DDBJ databases">
        <title>Genomic Encyclopedia of Archaeal and Bacterial Type Strains, Phase II (KMG-II): from individual species to whole genera.</title>
        <authorList>
            <person name="Goeker M."/>
        </authorList>
    </citation>
    <scope>NUCLEOTIDE SEQUENCE [LARGE SCALE GENOMIC DNA]</scope>
    <source>
        <strain evidence="10 11">RP-AC37</strain>
    </source>
</reference>
<evidence type="ECO:0000256" key="1">
    <source>
        <dbReference type="ARBA" id="ARBA00001966"/>
    </source>
</evidence>
<dbReference type="PANTHER" id="PTHR11472:SF34">
    <property type="entry name" value="REGULATOR OF TELOMERE ELONGATION HELICASE 1"/>
    <property type="match status" value="1"/>
</dbReference>
<dbReference type="GO" id="GO:0043139">
    <property type="term" value="F:5'-3' DNA helicase activity"/>
    <property type="evidence" value="ECO:0007669"/>
    <property type="project" value="UniProtKB-EC"/>
</dbReference>
<dbReference type="InterPro" id="IPR014013">
    <property type="entry name" value="Helic_SF1/SF2_ATP-bd_DinG/Rad3"/>
</dbReference>
<dbReference type="GO" id="GO:0006139">
    <property type="term" value="P:nucleobase-containing compound metabolic process"/>
    <property type="evidence" value="ECO:0007669"/>
    <property type="project" value="InterPro"/>
</dbReference>
<evidence type="ECO:0000259" key="9">
    <source>
        <dbReference type="PROSITE" id="PS51193"/>
    </source>
</evidence>
<evidence type="ECO:0000256" key="7">
    <source>
        <dbReference type="ARBA" id="ARBA00048954"/>
    </source>
</evidence>
<proteinExistence type="inferred from homology"/>
<accession>A0A420XRH6</accession>
<feature type="domain" description="Helicase ATP-binding" evidence="9">
    <location>
        <begin position="18"/>
        <end position="294"/>
    </location>
</feature>
<organism evidence="10 11">
    <name type="scientific">Motilibacter peucedani</name>
    <dbReference type="NCBI Taxonomy" id="598650"/>
    <lineage>
        <taxon>Bacteria</taxon>
        <taxon>Bacillati</taxon>
        <taxon>Actinomycetota</taxon>
        <taxon>Actinomycetes</taxon>
        <taxon>Motilibacterales</taxon>
        <taxon>Motilibacteraceae</taxon>
        <taxon>Motilibacter</taxon>
    </lineage>
</organism>
<dbReference type="GO" id="GO:0003676">
    <property type="term" value="F:nucleic acid binding"/>
    <property type="evidence" value="ECO:0007669"/>
    <property type="project" value="InterPro"/>
</dbReference>
<evidence type="ECO:0000313" key="11">
    <source>
        <dbReference type="Proteomes" id="UP000281955"/>
    </source>
</evidence>
<dbReference type="PANTHER" id="PTHR11472">
    <property type="entry name" value="DNA REPAIR DEAD HELICASE RAD3/XP-D SUBFAMILY MEMBER"/>
    <property type="match status" value="1"/>
</dbReference>
<dbReference type="Pfam" id="PF00270">
    <property type="entry name" value="DEAD"/>
    <property type="match status" value="1"/>
</dbReference>
<keyword evidence="11" id="KW-1185">Reference proteome</keyword>
<evidence type="ECO:0000313" key="10">
    <source>
        <dbReference type="EMBL" id="RKS77440.1"/>
    </source>
</evidence>
<keyword evidence="4" id="KW-0067">ATP-binding</keyword>
<gene>
    <name evidence="10" type="ORF">CLV35_1126</name>
</gene>
<dbReference type="SMART" id="SM00487">
    <property type="entry name" value="DEXDc"/>
    <property type="match status" value="1"/>
</dbReference>
<evidence type="ECO:0000256" key="6">
    <source>
        <dbReference type="ARBA" id="ARBA00044969"/>
    </source>
</evidence>
<evidence type="ECO:0000256" key="8">
    <source>
        <dbReference type="SAM" id="MobiDB-lite"/>
    </source>
</evidence>